<evidence type="ECO:0000256" key="15">
    <source>
        <dbReference type="ARBA" id="ARBA00023136"/>
    </source>
</evidence>
<dbReference type="GO" id="GO:0016491">
    <property type="term" value="F:oxidoreductase activity"/>
    <property type="evidence" value="ECO:0007669"/>
    <property type="project" value="UniProtKB-UniRule"/>
</dbReference>
<dbReference type="InterPro" id="IPR027387">
    <property type="entry name" value="Cytb/b6-like_sf"/>
</dbReference>
<dbReference type="Pfam" id="PF00033">
    <property type="entry name" value="Cytochrome_B"/>
    <property type="match status" value="1"/>
</dbReference>
<dbReference type="Gene3D" id="1.20.810.10">
    <property type="entry name" value="Cytochrome Bc1 Complex, Chain C"/>
    <property type="match status" value="1"/>
</dbReference>
<comment type="function">
    <text evidence="1 16">Component of the ubiquinol-cytochrome c reductase complex (complex III or cytochrome b-c1 complex) that is part of the mitochondrial respiratory chain. The b-c1 complex mediates electron transfer from ubiquinol to cytochrome c. Contributes to the generation of a proton gradient across the mitochondrial membrane that is then used for ATP synthesis.</text>
</comment>
<dbReference type="InterPro" id="IPR005797">
    <property type="entry name" value="Cyt_b/b6_N"/>
</dbReference>
<evidence type="ECO:0000256" key="5">
    <source>
        <dbReference type="ARBA" id="ARBA00022617"/>
    </source>
</evidence>
<organism evidence="19">
    <name type="scientific">Graffilla buccinicola</name>
    <dbReference type="NCBI Taxonomy" id="84095"/>
    <lineage>
        <taxon>Eukaryota</taxon>
        <taxon>Metazoa</taxon>
        <taxon>Spiralia</taxon>
        <taxon>Lophotrochozoa</taxon>
        <taxon>Platyhelminthes</taxon>
        <taxon>Rhabditophora</taxon>
        <taxon>Rhabdocoela</taxon>
        <taxon>Dalyellioida</taxon>
        <taxon>Graffillidae</taxon>
        <taxon>Graffilla</taxon>
    </lineage>
</organism>
<evidence type="ECO:0000256" key="13">
    <source>
        <dbReference type="ARBA" id="ARBA00023075"/>
    </source>
</evidence>
<name>A0A7G5XUI9_9PLAT</name>
<comment type="cofactor">
    <cofactor evidence="16">
        <name>heme b</name>
        <dbReference type="ChEBI" id="CHEBI:60344"/>
    </cofactor>
    <text evidence="16">Binds 2 heme groups non-covalently.</text>
</comment>
<dbReference type="InterPro" id="IPR016174">
    <property type="entry name" value="Di-haem_cyt_TM"/>
</dbReference>
<dbReference type="CDD" id="cd00284">
    <property type="entry name" value="Cytochrome_b_N"/>
    <property type="match status" value="1"/>
</dbReference>
<keyword evidence="6 16" id="KW-0679">Respiratory chain</keyword>
<evidence type="ECO:0000256" key="1">
    <source>
        <dbReference type="ARBA" id="ARBA00002566"/>
    </source>
</evidence>
<feature type="transmembrane region" description="Helical" evidence="16">
    <location>
        <begin position="215"/>
        <end position="238"/>
    </location>
</feature>
<feature type="transmembrane region" description="Helical" evidence="16">
    <location>
        <begin position="34"/>
        <end position="64"/>
    </location>
</feature>
<evidence type="ECO:0000256" key="11">
    <source>
        <dbReference type="ARBA" id="ARBA00022989"/>
    </source>
</evidence>
<dbReference type="PROSITE" id="PS51002">
    <property type="entry name" value="CYTB_NTER"/>
    <property type="match status" value="1"/>
</dbReference>
<dbReference type="GO" id="GO:0008121">
    <property type="term" value="F:quinol-cytochrome-c reductase activity"/>
    <property type="evidence" value="ECO:0007669"/>
    <property type="project" value="TreeGrafter"/>
</dbReference>
<dbReference type="SUPFAM" id="SSF81648">
    <property type="entry name" value="a domain/subunit of cytochrome bc1 complex (Ubiquinol-cytochrome c reductase)"/>
    <property type="match status" value="1"/>
</dbReference>
<dbReference type="GeneID" id="58912112"/>
<dbReference type="EMBL" id="MT063059">
    <property type="protein sequence ID" value="QNA49624.1"/>
    <property type="molecule type" value="Genomic_DNA"/>
</dbReference>
<dbReference type="AlphaFoldDB" id="A0A7G5XUI9"/>
<accession>A0A7G5XUI9</accession>
<keyword evidence="4 16" id="KW-0813">Transport</keyword>
<keyword evidence="7 16" id="KW-0812">Transmembrane</keyword>
<feature type="transmembrane region" description="Helical" evidence="16">
    <location>
        <begin position="76"/>
        <end position="96"/>
    </location>
</feature>
<keyword evidence="14 16" id="KW-0496">Mitochondrion</keyword>
<evidence type="ECO:0000256" key="16">
    <source>
        <dbReference type="RuleBase" id="RU362117"/>
    </source>
</evidence>
<keyword evidence="9" id="KW-0999">Mitochondrion inner membrane</keyword>
<keyword evidence="13" id="KW-0830">Ubiquinone</keyword>
<dbReference type="Pfam" id="PF00032">
    <property type="entry name" value="Cytochrom_B_C"/>
    <property type="match status" value="1"/>
</dbReference>
<dbReference type="InterPro" id="IPR048259">
    <property type="entry name" value="Cytochrome_b_N_euk/bac"/>
</dbReference>
<dbReference type="SUPFAM" id="SSF81342">
    <property type="entry name" value="Transmembrane di-heme cytochromes"/>
    <property type="match status" value="1"/>
</dbReference>
<feature type="transmembrane region" description="Helical" evidence="16">
    <location>
        <begin position="108"/>
        <end position="131"/>
    </location>
</feature>
<keyword evidence="8 16" id="KW-0479">Metal-binding</keyword>
<keyword evidence="12 16" id="KW-0408">Iron</keyword>
<comment type="similarity">
    <text evidence="16">Belongs to the cytochrome b family.</text>
</comment>
<dbReference type="PANTHER" id="PTHR19271:SF16">
    <property type="entry name" value="CYTOCHROME B"/>
    <property type="match status" value="1"/>
</dbReference>
<evidence type="ECO:0000259" key="18">
    <source>
        <dbReference type="PROSITE" id="PS51003"/>
    </source>
</evidence>
<keyword evidence="11 16" id="KW-1133">Transmembrane helix</keyword>
<evidence type="ECO:0000256" key="14">
    <source>
        <dbReference type="ARBA" id="ARBA00023128"/>
    </source>
</evidence>
<geneLocation type="mitochondrion" evidence="19"/>
<evidence type="ECO:0000256" key="8">
    <source>
        <dbReference type="ARBA" id="ARBA00022723"/>
    </source>
</evidence>
<gene>
    <name evidence="19" type="primary">cytb</name>
</gene>
<evidence type="ECO:0000256" key="10">
    <source>
        <dbReference type="ARBA" id="ARBA00022982"/>
    </source>
</evidence>
<dbReference type="GO" id="GO:0046872">
    <property type="term" value="F:metal ion binding"/>
    <property type="evidence" value="ECO:0007669"/>
    <property type="project" value="UniProtKB-UniRule"/>
</dbReference>
<dbReference type="GO" id="GO:0006122">
    <property type="term" value="P:mitochondrial electron transport, ubiquinol to cytochrome c"/>
    <property type="evidence" value="ECO:0007669"/>
    <property type="project" value="TreeGrafter"/>
</dbReference>
<dbReference type="RefSeq" id="YP_009922589.1">
    <property type="nucleotide sequence ID" value="NC_050390.1"/>
</dbReference>
<dbReference type="InterPro" id="IPR005798">
    <property type="entry name" value="Cyt_b/b6_C"/>
</dbReference>
<feature type="transmembrane region" description="Helical" evidence="16">
    <location>
        <begin position="281"/>
        <end position="300"/>
    </location>
</feature>
<dbReference type="PROSITE" id="PS51003">
    <property type="entry name" value="CYTB_CTER"/>
    <property type="match status" value="1"/>
</dbReference>
<evidence type="ECO:0000256" key="9">
    <source>
        <dbReference type="ARBA" id="ARBA00022792"/>
    </source>
</evidence>
<sequence length="357" mass="39275">MLSLVRGLWRSQWGVLCNFNCPNNISYFWNGGSLLGLVLVGQICSGLLLSFNYAAFVGVAFELVDGVGRDIWGGFVVRNIHVLGSSLFFALIFLHIGRGVYYGGALMWGVWVSGVVLLVISMGVGFLGYILPWGQMSYWGATVITNFLSVVGSELVVWIWGAFSVDGPTLMRFYSLHFLLPFVLVVGLIVHLVLLHMGGNSNPLGVMSFCDSRLFFPYFLSKDVVGFVVVCGLAYIYLFTYDLDEPQNFIGANVLTTPEHIQPEWYFLAAYTVLRAVPSKVGGVVALIAFVCVLLLFSMGGIPHHSLVQQNLFWLWVVSFFCLTLGGACPIEEPYVGYGRLWCLVYFGGVGGLVLMG</sequence>
<feature type="domain" description="Cytochrome b/b6 C-terminal region profile" evidence="18">
    <location>
        <begin position="205"/>
        <end position="357"/>
    </location>
</feature>
<evidence type="ECO:0000256" key="3">
    <source>
        <dbReference type="ARBA" id="ARBA00013531"/>
    </source>
</evidence>
<evidence type="ECO:0000256" key="2">
    <source>
        <dbReference type="ARBA" id="ARBA00004448"/>
    </source>
</evidence>
<feature type="domain" description="Cytochrome b/b6 N-terminal region profile" evidence="17">
    <location>
        <begin position="1"/>
        <end position="204"/>
    </location>
</feature>
<comment type="subcellular location">
    <subcellularLocation>
        <location evidence="2">Mitochondrion inner membrane</location>
        <topology evidence="2">Multi-pass membrane protein</topology>
    </subcellularLocation>
</comment>
<feature type="transmembrane region" description="Helical" evidence="16">
    <location>
        <begin position="312"/>
        <end position="331"/>
    </location>
</feature>
<reference evidence="19" key="1">
    <citation type="journal article" date="2020" name="Int. J. Biol. Macromol.">
        <title>The first mitochondrial genomes of endosymbiotic rhabdocoels illustrate evolutionary relaxation of atp8 and genome plasticity in flatworms.</title>
        <authorList>
            <person name="Monnens M."/>
            <person name="Thijs S."/>
            <person name="Briscoe A.G."/>
            <person name="Clark M."/>
            <person name="Frost E.J."/>
            <person name="Littlewood D.T.J."/>
            <person name="Sewell M."/>
            <person name="Smeets K."/>
            <person name="Artois T."/>
            <person name="Vanhove M.P.M."/>
        </authorList>
    </citation>
    <scope>NUCLEOTIDE SEQUENCE</scope>
    <source>
        <strain evidence="19">2_E1</strain>
    </source>
</reference>
<evidence type="ECO:0000256" key="6">
    <source>
        <dbReference type="ARBA" id="ARBA00022660"/>
    </source>
</evidence>
<evidence type="ECO:0000313" key="19">
    <source>
        <dbReference type="EMBL" id="QNA49624.1"/>
    </source>
</evidence>
<dbReference type="PANTHER" id="PTHR19271">
    <property type="entry name" value="CYTOCHROME B"/>
    <property type="match status" value="1"/>
</dbReference>
<feature type="transmembrane region" description="Helical" evidence="16">
    <location>
        <begin position="337"/>
        <end position="356"/>
    </location>
</feature>
<evidence type="ECO:0000256" key="12">
    <source>
        <dbReference type="ARBA" id="ARBA00023004"/>
    </source>
</evidence>
<dbReference type="InterPro" id="IPR036150">
    <property type="entry name" value="Cyt_b/b6_C_sf"/>
</dbReference>
<keyword evidence="10 16" id="KW-0249">Electron transport</keyword>
<proteinExistence type="inferred from homology"/>
<dbReference type="GO" id="GO:0005743">
    <property type="term" value="C:mitochondrial inner membrane"/>
    <property type="evidence" value="ECO:0007669"/>
    <property type="project" value="UniProtKB-SubCell"/>
</dbReference>
<evidence type="ECO:0000259" key="17">
    <source>
        <dbReference type="PROSITE" id="PS51002"/>
    </source>
</evidence>
<evidence type="ECO:0000256" key="7">
    <source>
        <dbReference type="ARBA" id="ARBA00022692"/>
    </source>
</evidence>
<keyword evidence="5 16" id="KW-0349">Heme</keyword>
<protein>
    <recommendedName>
        <fullName evidence="3 16">Cytochrome b</fullName>
    </recommendedName>
</protein>
<feature type="transmembrane region" description="Helical" evidence="16">
    <location>
        <begin position="138"/>
        <end position="161"/>
    </location>
</feature>
<evidence type="ECO:0000256" key="4">
    <source>
        <dbReference type="ARBA" id="ARBA00022448"/>
    </source>
</evidence>
<feature type="transmembrane region" description="Helical" evidence="16">
    <location>
        <begin position="173"/>
        <end position="194"/>
    </location>
</feature>
<keyword evidence="15 16" id="KW-0472">Membrane</keyword>